<dbReference type="PANTHER" id="PTHR32089:SF112">
    <property type="entry name" value="LYSOZYME-LIKE PROTEIN-RELATED"/>
    <property type="match status" value="1"/>
</dbReference>
<feature type="transmembrane region" description="Helical" evidence="3">
    <location>
        <begin position="89"/>
        <end position="108"/>
    </location>
</feature>
<dbReference type="EMBL" id="FOYZ01000005">
    <property type="protein sequence ID" value="SFR75113.1"/>
    <property type="molecule type" value="Genomic_DNA"/>
</dbReference>
<dbReference type="InterPro" id="IPR004089">
    <property type="entry name" value="MCPsignal_dom"/>
</dbReference>
<keyword evidence="6" id="KW-1185">Reference proteome</keyword>
<dbReference type="GO" id="GO:0007165">
    <property type="term" value="P:signal transduction"/>
    <property type="evidence" value="ECO:0007669"/>
    <property type="project" value="UniProtKB-KW"/>
</dbReference>
<keyword evidence="3" id="KW-0812">Transmembrane</keyword>
<name>A0A1I6J815_9FIRM</name>
<dbReference type="GO" id="GO:0016020">
    <property type="term" value="C:membrane"/>
    <property type="evidence" value="ECO:0007669"/>
    <property type="project" value="InterPro"/>
</dbReference>
<accession>A0A1I6J815</accession>
<sequence length="469" mass="51570">MLSATALNLGIGKEFWQAFAVIGAGVFAVQVMYFIPMNDTVKGILSTLCIQMACFALSIIQGGNERAFQASYIGLGFACLYFKPKIMQIYSSIVIPVMIALAVINPAYIDGKNYNMQMVIMKIIVFAALAAVLCVATYQGDKIMKASELQKLDANEKSTKMGEAAVLAKEIAKDLNQSMEQSNKKLSVAAEEANSVVASTQQMSGAMENTNRSLMVVNEKLSNVDLQVQNNYNNAMTLKESYHQVIDNVISGKNEGDKVRAAMEDIHITVDLAYNSTNHLIEETYKINQILEEIHSIASQTNLLALNASIEAARAGEHGKGFSVVADEIRNLSEQSQSASQNIQKILNRLEEVIHDVSDKVSAGADTVNTGTITLNELVNKLDGINLAVQKSEEIIEKEFETIHTIRFDFESIVGEVENVVAISEENAAMLDTIATAVYHQSDQLDETVEEITKLKEHSDKLKMQYELF</sequence>
<dbReference type="STRING" id="37658.SAMN05661086_01440"/>
<dbReference type="SUPFAM" id="SSF58104">
    <property type="entry name" value="Methyl-accepting chemotaxis protein (MCP) signaling domain"/>
    <property type="match status" value="1"/>
</dbReference>
<organism evidence="5 6">
    <name type="scientific">Anaeromicropila populeti</name>
    <dbReference type="NCBI Taxonomy" id="37658"/>
    <lineage>
        <taxon>Bacteria</taxon>
        <taxon>Bacillati</taxon>
        <taxon>Bacillota</taxon>
        <taxon>Clostridia</taxon>
        <taxon>Lachnospirales</taxon>
        <taxon>Lachnospiraceae</taxon>
        <taxon>Anaeromicropila</taxon>
    </lineage>
</organism>
<keyword evidence="3" id="KW-0472">Membrane</keyword>
<evidence type="ECO:0000313" key="6">
    <source>
        <dbReference type="Proteomes" id="UP000199659"/>
    </source>
</evidence>
<evidence type="ECO:0000256" key="3">
    <source>
        <dbReference type="SAM" id="Phobius"/>
    </source>
</evidence>
<dbReference type="SMART" id="SM00283">
    <property type="entry name" value="MA"/>
    <property type="match status" value="1"/>
</dbReference>
<feature type="transmembrane region" description="Helical" evidence="3">
    <location>
        <begin position="43"/>
        <end position="60"/>
    </location>
</feature>
<dbReference type="PROSITE" id="PS50111">
    <property type="entry name" value="CHEMOTAXIS_TRANSDUC_2"/>
    <property type="match status" value="1"/>
</dbReference>
<keyword evidence="1 2" id="KW-0807">Transducer</keyword>
<keyword evidence="3" id="KW-1133">Transmembrane helix</keyword>
<reference evidence="5 6" key="1">
    <citation type="submission" date="2016-10" db="EMBL/GenBank/DDBJ databases">
        <authorList>
            <person name="de Groot N.N."/>
        </authorList>
    </citation>
    <scope>NUCLEOTIDE SEQUENCE [LARGE SCALE GENOMIC DNA]</scope>
    <source>
        <strain evidence="5 6">743A</strain>
    </source>
</reference>
<dbReference type="AlphaFoldDB" id="A0A1I6J815"/>
<evidence type="ECO:0000313" key="5">
    <source>
        <dbReference type="EMBL" id="SFR75113.1"/>
    </source>
</evidence>
<feature type="transmembrane region" description="Helical" evidence="3">
    <location>
        <begin position="15"/>
        <end position="36"/>
    </location>
</feature>
<evidence type="ECO:0000259" key="4">
    <source>
        <dbReference type="PROSITE" id="PS50111"/>
    </source>
</evidence>
<gene>
    <name evidence="5" type="ORF">SAMN05661086_01440</name>
</gene>
<dbReference type="Pfam" id="PF00015">
    <property type="entry name" value="MCPsignal"/>
    <property type="match status" value="1"/>
</dbReference>
<dbReference type="PANTHER" id="PTHR32089">
    <property type="entry name" value="METHYL-ACCEPTING CHEMOTAXIS PROTEIN MCPB"/>
    <property type="match status" value="1"/>
</dbReference>
<feature type="domain" description="Methyl-accepting transducer" evidence="4">
    <location>
        <begin position="185"/>
        <end position="435"/>
    </location>
</feature>
<protein>
    <submittedName>
        <fullName evidence="5">Methyl-accepting chemotaxis protein (MCP) signalling domain-containing protein</fullName>
    </submittedName>
</protein>
<dbReference type="Proteomes" id="UP000199659">
    <property type="component" value="Unassembled WGS sequence"/>
</dbReference>
<evidence type="ECO:0000256" key="1">
    <source>
        <dbReference type="ARBA" id="ARBA00023224"/>
    </source>
</evidence>
<dbReference type="Gene3D" id="1.10.287.950">
    <property type="entry name" value="Methyl-accepting chemotaxis protein"/>
    <property type="match status" value="1"/>
</dbReference>
<feature type="transmembrane region" description="Helical" evidence="3">
    <location>
        <begin position="120"/>
        <end position="138"/>
    </location>
</feature>
<proteinExistence type="predicted"/>
<evidence type="ECO:0000256" key="2">
    <source>
        <dbReference type="PROSITE-ProRule" id="PRU00284"/>
    </source>
</evidence>